<dbReference type="PROSITE" id="PS00911">
    <property type="entry name" value="DHODEHASE_1"/>
    <property type="match status" value="1"/>
</dbReference>
<dbReference type="STRING" id="742725.HMPREF9450_02180"/>
<evidence type="ECO:0000256" key="9">
    <source>
        <dbReference type="ARBA" id="ARBA00022643"/>
    </source>
</evidence>
<comment type="catalytic activity">
    <reaction evidence="13">
        <text>(S)-dihydroorotate + a quinone = orotate + a quinol</text>
        <dbReference type="Rhea" id="RHEA:30187"/>
        <dbReference type="ChEBI" id="CHEBI:24646"/>
        <dbReference type="ChEBI" id="CHEBI:30839"/>
        <dbReference type="ChEBI" id="CHEBI:30864"/>
        <dbReference type="ChEBI" id="CHEBI:132124"/>
        <dbReference type="EC" id="1.3.5.2"/>
    </reaction>
</comment>
<dbReference type="Proteomes" id="UP000006008">
    <property type="component" value="Unassembled WGS sequence"/>
</dbReference>
<dbReference type="CDD" id="cd04738">
    <property type="entry name" value="DHOD_2_like"/>
    <property type="match status" value="1"/>
</dbReference>
<comment type="cofactor">
    <cofactor evidence="1">
        <name>FMN</name>
        <dbReference type="ChEBI" id="CHEBI:58210"/>
    </cofactor>
</comment>
<dbReference type="InterPro" id="IPR012135">
    <property type="entry name" value="Dihydroorotate_DH_1_2"/>
</dbReference>
<evidence type="ECO:0000313" key="16">
    <source>
        <dbReference type="EMBL" id="EHB92131.1"/>
    </source>
</evidence>
<evidence type="ECO:0000256" key="11">
    <source>
        <dbReference type="ARBA" id="ARBA00023002"/>
    </source>
</evidence>
<dbReference type="NCBIfam" id="TIGR01036">
    <property type="entry name" value="pyrD_sub2"/>
    <property type="match status" value="1"/>
</dbReference>
<evidence type="ECO:0000256" key="3">
    <source>
        <dbReference type="ARBA" id="ARBA00004370"/>
    </source>
</evidence>
<dbReference type="GO" id="GO:0106430">
    <property type="term" value="F:dihydroorotate dehydrogenase (quinone) activity"/>
    <property type="evidence" value="ECO:0007669"/>
    <property type="project" value="UniProtKB-EC"/>
</dbReference>
<dbReference type="NCBIfam" id="NF003652">
    <property type="entry name" value="PRK05286.2-5"/>
    <property type="match status" value="1"/>
</dbReference>
<evidence type="ECO:0000256" key="1">
    <source>
        <dbReference type="ARBA" id="ARBA00001917"/>
    </source>
</evidence>
<keyword evidence="8" id="KW-0285">Flavoprotein</keyword>
<comment type="caution">
    <text evidence="16">The sequence shown here is derived from an EMBL/GenBank/DDBJ whole genome shotgun (WGS) entry which is preliminary data.</text>
</comment>
<comment type="similarity">
    <text evidence="5">Belongs to the dihydroorotate dehydrogenase family. Type 2 subfamily.</text>
</comment>
<dbReference type="InterPro" id="IPR005720">
    <property type="entry name" value="Dihydroorotate_DH_cat"/>
</dbReference>
<comment type="function">
    <text evidence="2">Catalyzes the conversion of dihydroorotate to orotate with quinone as electron acceptor.</text>
</comment>
<dbReference type="AlphaFoldDB" id="G5H994"/>
<proteinExistence type="inferred from homology"/>
<dbReference type="InterPro" id="IPR013785">
    <property type="entry name" value="Aldolase_TIM"/>
</dbReference>
<keyword evidence="10" id="KW-0665">Pyrimidine biosynthesis</keyword>
<dbReference type="InterPro" id="IPR001295">
    <property type="entry name" value="Dihydroorotate_DH_CS"/>
</dbReference>
<evidence type="ECO:0000256" key="8">
    <source>
        <dbReference type="ARBA" id="ARBA00022630"/>
    </source>
</evidence>
<evidence type="ECO:0000256" key="12">
    <source>
        <dbReference type="ARBA" id="ARBA00023136"/>
    </source>
</evidence>
<dbReference type="InterPro" id="IPR050074">
    <property type="entry name" value="DHO_dehydrogenase"/>
</dbReference>
<dbReference type="PATRIC" id="fig|742725.3.peg.2247"/>
<dbReference type="eggNOG" id="COG0167">
    <property type="taxonomic scope" value="Bacteria"/>
</dbReference>
<dbReference type="HOGENOM" id="CLU_013640_2_0_10"/>
<dbReference type="PROSITE" id="PS00912">
    <property type="entry name" value="DHODEHASE_2"/>
    <property type="match status" value="1"/>
</dbReference>
<protein>
    <recommendedName>
        <fullName evidence="7 14">Dihydroorotate dehydrogenase (quinone)</fullName>
        <ecNumber evidence="6 14">1.3.5.2</ecNumber>
    </recommendedName>
</protein>
<evidence type="ECO:0000256" key="10">
    <source>
        <dbReference type="ARBA" id="ARBA00022975"/>
    </source>
</evidence>
<dbReference type="GO" id="GO:0006207">
    <property type="term" value="P:'de novo' pyrimidine nucleobase biosynthetic process"/>
    <property type="evidence" value="ECO:0007669"/>
    <property type="project" value="UniProtKB-UniRule"/>
</dbReference>
<keyword evidence="12" id="KW-0472">Membrane</keyword>
<comment type="subcellular location">
    <subcellularLocation>
        <location evidence="3">Membrane</location>
    </subcellularLocation>
</comment>
<evidence type="ECO:0000256" key="2">
    <source>
        <dbReference type="ARBA" id="ARBA00003125"/>
    </source>
</evidence>
<dbReference type="EC" id="1.3.5.2" evidence="6 14"/>
<dbReference type="Gene3D" id="3.20.20.70">
    <property type="entry name" value="Aldolase class I"/>
    <property type="match status" value="1"/>
</dbReference>
<feature type="domain" description="Dihydroorotate dehydrogenase catalytic" evidence="15">
    <location>
        <begin position="75"/>
        <end position="347"/>
    </location>
</feature>
<evidence type="ECO:0000256" key="6">
    <source>
        <dbReference type="ARBA" id="ARBA00012791"/>
    </source>
</evidence>
<dbReference type="Pfam" id="PF01180">
    <property type="entry name" value="DHO_dh"/>
    <property type="match status" value="1"/>
</dbReference>
<keyword evidence="9" id="KW-0288">FMN</keyword>
<dbReference type="SUPFAM" id="SSF51395">
    <property type="entry name" value="FMN-linked oxidoreductases"/>
    <property type="match status" value="1"/>
</dbReference>
<comment type="pathway">
    <text evidence="4">Pyrimidine metabolism; UMP biosynthesis via de novo pathway; orotate from (S)-dihydroorotate (quinone route): step 1/1.</text>
</comment>
<reference evidence="16 17" key="1">
    <citation type="submission" date="2011-08" db="EMBL/GenBank/DDBJ databases">
        <title>The Genome Sequence of Alistipes indistinctus YIT 12060.</title>
        <authorList>
            <consortium name="The Broad Institute Genome Sequencing Platform"/>
            <person name="Earl A."/>
            <person name="Ward D."/>
            <person name="Feldgarden M."/>
            <person name="Gevers D."/>
            <person name="Morotomi M."/>
            <person name="Young S.K."/>
            <person name="Zeng Q."/>
            <person name="Gargeya S."/>
            <person name="Fitzgerald M."/>
            <person name="Haas B."/>
            <person name="Abouelleil A."/>
            <person name="Alvarado L."/>
            <person name="Arachchi H.M."/>
            <person name="Berlin A."/>
            <person name="Brown A."/>
            <person name="Chapman S.B."/>
            <person name="Chen Z."/>
            <person name="Dunbar C."/>
            <person name="Freedman E."/>
            <person name="Gearin G."/>
            <person name="Gellesch M."/>
            <person name="Goldberg J."/>
            <person name="Griggs A."/>
            <person name="Gujja S."/>
            <person name="Heiman D."/>
            <person name="Howarth C."/>
            <person name="Larson L."/>
            <person name="Lui A."/>
            <person name="MacDonald P.J.P."/>
            <person name="Montmayeur A."/>
            <person name="Murphy C."/>
            <person name="Neiman D."/>
            <person name="Pearson M."/>
            <person name="Priest M."/>
            <person name="Roberts A."/>
            <person name="Saif S."/>
            <person name="Shea T."/>
            <person name="Shenoy N."/>
            <person name="Sisk P."/>
            <person name="Stolte C."/>
            <person name="Sykes S."/>
            <person name="Wortman J."/>
            <person name="Nusbaum C."/>
            <person name="Birren B."/>
        </authorList>
    </citation>
    <scope>NUCLEOTIDE SEQUENCE [LARGE SCALE GENOMIC DNA]</scope>
    <source>
        <strain evidence="16 17">YIT 12060</strain>
    </source>
</reference>
<accession>G5H994</accession>
<organism evidence="16 17">
    <name type="scientific">Alistipes indistinctus YIT 12060</name>
    <dbReference type="NCBI Taxonomy" id="742725"/>
    <lineage>
        <taxon>Bacteria</taxon>
        <taxon>Pseudomonadati</taxon>
        <taxon>Bacteroidota</taxon>
        <taxon>Bacteroidia</taxon>
        <taxon>Bacteroidales</taxon>
        <taxon>Rikenellaceae</taxon>
        <taxon>Alistipes</taxon>
    </lineage>
</organism>
<dbReference type="GO" id="GO:0005886">
    <property type="term" value="C:plasma membrane"/>
    <property type="evidence" value="ECO:0007669"/>
    <property type="project" value="TreeGrafter"/>
</dbReference>
<evidence type="ECO:0000256" key="4">
    <source>
        <dbReference type="ARBA" id="ARBA00005161"/>
    </source>
</evidence>
<dbReference type="PIRSF" id="PIRSF000164">
    <property type="entry name" value="DHO_oxidase"/>
    <property type="match status" value="1"/>
</dbReference>
<keyword evidence="17" id="KW-1185">Reference proteome</keyword>
<name>G5H994_9BACT</name>
<evidence type="ECO:0000256" key="14">
    <source>
        <dbReference type="NCBIfam" id="TIGR01036"/>
    </source>
</evidence>
<dbReference type="GO" id="GO:0005737">
    <property type="term" value="C:cytoplasm"/>
    <property type="evidence" value="ECO:0007669"/>
    <property type="project" value="InterPro"/>
</dbReference>
<dbReference type="EMBL" id="ADLD01000013">
    <property type="protein sequence ID" value="EHB92131.1"/>
    <property type="molecule type" value="Genomic_DNA"/>
</dbReference>
<sequence>MTSPQRSFYFYIAFQKNSKIMYKQIIRPLLFLMDPEKAHSLLVSCLKGYRHLPWCRYWVRRFYAYPDKQWIWNDLVFKNRIGLSAGFDKTAEAFDELADLGFGFIEIGTVTPSPQKGNPRPRIFRLVECDSLISRTGFNNPGLDMIKLRIAQRRNSYVLGININKNPSSEGKQAIGDFLSLYRELYDTADYFTINWNSVETEVMEQALTALAAFRATRTKHVPLLLKLPADLTEEALNVVTACIDNYKIDGVIATGPTMDRTYLTASLNRLQKIGTGSISGKGIGDKSFRIVKFLRGHVGKNVLIVGAGGVMTPHDARTMLDAGADMIQIYSSLIYEGPAIVKKMIKATQ</sequence>
<dbReference type="GO" id="GO:0044205">
    <property type="term" value="P:'de novo' UMP biosynthetic process"/>
    <property type="evidence" value="ECO:0007669"/>
    <property type="project" value="UniProtKB-UniPathway"/>
</dbReference>
<evidence type="ECO:0000313" key="17">
    <source>
        <dbReference type="Proteomes" id="UP000006008"/>
    </source>
</evidence>
<evidence type="ECO:0000256" key="5">
    <source>
        <dbReference type="ARBA" id="ARBA00005359"/>
    </source>
</evidence>
<dbReference type="InterPro" id="IPR005719">
    <property type="entry name" value="Dihydroorotate_DH_2"/>
</dbReference>
<dbReference type="UniPathway" id="UPA00070">
    <property type="reaction ID" value="UER00946"/>
</dbReference>
<dbReference type="PANTHER" id="PTHR48109">
    <property type="entry name" value="DIHYDROOROTATE DEHYDROGENASE (QUINONE), MITOCHONDRIAL-RELATED"/>
    <property type="match status" value="1"/>
</dbReference>
<evidence type="ECO:0000256" key="13">
    <source>
        <dbReference type="ARBA" id="ARBA00048639"/>
    </source>
</evidence>
<evidence type="ECO:0000259" key="15">
    <source>
        <dbReference type="Pfam" id="PF01180"/>
    </source>
</evidence>
<gene>
    <name evidence="16" type="ORF">HMPREF9450_02180</name>
</gene>
<evidence type="ECO:0000256" key="7">
    <source>
        <dbReference type="ARBA" id="ARBA00018366"/>
    </source>
</evidence>
<keyword evidence="11" id="KW-0560">Oxidoreductase</keyword>
<dbReference type="PANTHER" id="PTHR48109:SF4">
    <property type="entry name" value="DIHYDROOROTATE DEHYDROGENASE (QUINONE), MITOCHONDRIAL"/>
    <property type="match status" value="1"/>
</dbReference>